<dbReference type="OrthoDB" id="5443147at2"/>
<gene>
    <name evidence="1" type="ORF">LAL4801_02421</name>
</gene>
<protein>
    <recommendedName>
        <fullName evidence="3">HprK-related kinase B</fullName>
    </recommendedName>
</protein>
<accession>A0A0M6Y3N6</accession>
<keyword evidence="2" id="KW-1185">Reference proteome</keyword>
<name>A0A0M6Y3N6_9HYPH</name>
<evidence type="ECO:0000313" key="1">
    <source>
        <dbReference type="EMBL" id="CTQ43979.1"/>
    </source>
</evidence>
<organism evidence="1 2">
    <name type="scientific">Roseibium aggregatum</name>
    <dbReference type="NCBI Taxonomy" id="187304"/>
    <lineage>
        <taxon>Bacteria</taxon>
        <taxon>Pseudomonadati</taxon>
        <taxon>Pseudomonadota</taxon>
        <taxon>Alphaproteobacteria</taxon>
        <taxon>Hyphomicrobiales</taxon>
        <taxon>Stappiaceae</taxon>
        <taxon>Roseibium</taxon>
    </lineage>
</organism>
<dbReference type="KEGG" id="lagg:B0E33_17370"/>
<dbReference type="Proteomes" id="UP000048926">
    <property type="component" value="Unassembled WGS sequence"/>
</dbReference>
<sequence length="366" mass="40710">MTGITVQDVVDALSPARETRNCDPVCLTVGGHVVEVRCTSSALLAELLRYFQHVISAPSEPDRIVHVLGSMELPFDPEYTDWERETGKSGRKDAVCDLENGRLILKVRTGLQFLQSPDWAIAFGPTDDHPNQVINFINTQFLNHFQRQGWVACHAAAVRTPNRGLAISGLSGGGKSTSMLRLMELTGTQYVTNDRLLVRNAGNSTDALGIPKLPRINPGTIVTNARLTGLIDEEREEELRNLEPDELWHLEEKYDLFIDDIYGPGRISHDARLTDFWVLNWSRDSADATEVSKTDLKDRPDLLSAIMKNPGPFYQTPQGPFWPMKTPLDTEAYLGALEGVQVWEVKGLIDFDALFEAGAELLGQTP</sequence>
<evidence type="ECO:0000313" key="2">
    <source>
        <dbReference type="Proteomes" id="UP000048926"/>
    </source>
</evidence>
<evidence type="ECO:0008006" key="3">
    <source>
        <dbReference type="Google" id="ProtNLM"/>
    </source>
</evidence>
<dbReference type="EMBL" id="CXST01000001">
    <property type="protein sequence ID" value="CTQ43979.1"/>
    <property type="molecule type" value="Genomic_DNA"/>
</dbReference>
<dbReference type="STRING" id="187304.B0E33_17370"/>
<dbReference type="NCBIfam" id="TIGR04355">
    <property type="entry name" value="HprK_rel_B"/>
    <property type="match status" value="1"/>
</dbReference>
<proteinExistence type="predicted"/>
<reference evidence="2" key="1">
    <citation type="submission" date="2015-07" db="EMBL/GenBank/DDBJ databases">
        <authorList>
            <person name="Rodrigo-Torres Lidia"/>
            <person name="Arahal R.David."/>
        </authorList>
    </citation>
    <scope>NUCLEOTIDE SEQUENCE [LARGE SCALE GENOMIC DNA]</scope>
    <source>
        <strain evidence="2">CECT 4801</strain>
    </source>
</reference>
<dbReference type="SUPFAM" id="SSF53795">
    <property type="entry name" value="PEP carboxykinase-like"/>
    <property type="match status" value="1"/>
</dbReference>
<dbReference type="AlphaFoldDB" id="A0A0M6Y3N6"/>
<dbReference type="RefSeq" id="WP_055656270.1">
    <property type="nucleotide sequence ID" value="NZ_CP045631.1"/>
</dbReference>
<dbReference type="InterPro" id="IPR027597">
    <property type="entry name" value="HprK-rel_B"/>
</dbReference>
<dbReference type="InterPro" id="IPR027417">
    <property type="entry name" value="P-loop_NTPase"/>
</dbReference>
<dbReference type="Gene3D" id="3.40.50.300">
    <property type="entry name" value="P-loop containing nucleotide triphosphate hydrolases"/>
    <property type="match status" value="1"/>
</dbReference>